<protein>
    <submittedName>
        <fullName evidence="1">Unnamed protein product</fullName>
    </submittedName>
</protein>
<name>A0ACB5U2S0_AMBMO</name>
<reference evidence="1" key="1">
    <citation type="submission" date="2023-04" db="EMBL/GenBank/DDBJ databases">
        <title>Ambrosiozyma monospora NBRC 10751.</title>
        <authorList>
            <person name="Ichikawa N."/>
            <person name="Sato H."/>
            <person name="Tonouchi N."/>
        </authorList>
    </citation>
    <scope>NUCLEOTIDE SEQUENCE</scope>
    <source>
        <strain evidence="1">NBRC 10751</strain>
    </source>
</reference>
<organism evidence="1 2">
    <name type="scientific">Ambrosiozyma monospora</name>
    <name type="common">Yeast</name>
    <name type="synonym">Endomycopsis monosporus</name>
    <dbReference type="NCBI Taxonomy" id="43982"/>
    <lineage>
        <taxon>Eukaryota</taxon>
        <taxon>Fungi</taxon>
        <taxon>Dikarya</taxon>
        <taxon>Ascomycota</taxon>
        <taxon>Saccharomycotina</taxon>
        <taxon>Pichiomycetes</taxon>
        <taxon>Pichiales</taxon>
        <taxon>Pichiaceae</taxon>
        <taxon>Ambrosiozyma</taxon>
    </lineage>
</organism>
<dbReference type="EMBL" id="BSXS01011279">
    <property type="protein sequence ID" value="GMF00127.1"/>
    <property type="molecule type" value="Genomic_DNA"/>
</dbReference>
<dbReference type="Proteomes" id="UP001165064">
    <property type="component" value="Unassembled WGS sequence"/>
</dbReference>
<keyword evidence="2" id="KW-1185">Reference proteome</keyword>
<proteinExistence type="predicted"/>
<evidence type="ECO:0000313" key="1">
    <source>
        <dbReference type="EMBL" id="GMF00127.1"/>
    </source>
</evidence>
<sequence length="267" mass="29394">MQRQLASQLQKTQQPPQVSLAMRLRPLRLRSCSGVNSAEGLGMSPLGSPITTNPPNGGFGSVSMGYSNSQATTASISSTLGITSSSLYNEPCLVPSQLQQQREQSWSTMNGQPQQLVSSRGNNRTMSQLSNNPFKLVGYFKILRRVFLCLLLSLLEVEDISARNDEIDKDIRLFHGCVLRKFNLNSLFTGTGSRVSSTSSLGFGSGFPSQVQPPLNIHLGLLTKFFITIKLLSGLLKLFDSIIYELELDIEVDYPDYSTLNYDAKTN</sequence>
<evidence type="ECO:0000313" key="2">
    <source>
        <dbReference type="Proteomes" id="UP001165064"/>
    </source>
</evidence>
<comment type="caution">
    <text evidence="1">The sequence shown here is derived from an EMBL/GenBank/DDBJ whole genome shotgun (WGS) entry which is preliminary data.</text>
</comment>
<accession>A0ACB5U2S0</accession>
<gene>
    <name evidence="1" type="ORF">Amon02_001092500</name>
</gene>